<sequence>MVRSFSYYYNFCLAKNIQERGNSFLFYRLEQQRNSQRERLEQQVFLRFLSLKILSEMTSIHPHASAIRALSSELKNLKDEPLEGFRVGLLNDDNLFDWEIGIFGAPGTIYEGGYFKDPQSGELPCERWNPTQNVRTILLSVISLLNEPNTSSPANVDASIMFRRWKDSKGTDNEYEEVVKSQVAQSRAEAEKDGVVVPMTLEEYIVKPGPALTKSSIDIDLYDDDDDYDIDMGDNDTTSSLNDSQLAPSDDSQHQDEPSTTTEAKPVPGEGGENFDELQPGESHTSQIEKNENTNQNNATTSQFFYHFKLTLEYPENEVSPKAVVNFS</sequence>
<feature type="domain" description="UBC core" evidence="2">
    <location>
        <begin position="126"/>
        <end position="164"/>
    </location>
</feature>
<dbReference type="EMBL" id="CAXLJM020000032">
    <property type="protein sequence ID" value="CAL8100171.1"/>
    <property type="molecule type" value="Genomic_DNA"/>
</dbReference>
<reference evidence="3 4" key="1">
    <citation type="submission" date="2024-08" db="EMBL/GenBank/DDBJ databases">
        <authorList>
            <person name="Cucini C."/>
            <person name="Frati F."/>
        </authorList>
    </citation>
    <scope>NUCLEOTIDE SEQUENCE [LARGE SCALE GENOMIC DNA]</scope>
</reference>
<dbReference type="Pfam" id="PF00179">
    <property type="entry name" value="UQ_con"/>
    <property type="match status" value="2"/>
</dbReference>
<evidence type="ECO:0000259" key="2">
    <source>
        <dbReference type="Pfam" id="PF00179"/>
    </source>
</evidence>
<feature type="region of interest" description="Disordered" evidence="1">
    <location>
        <begin position="228"/>
        <end position="299"/>
    </location>
</feature>
<proteinExistence type="predicted"/>
<organism evidence="3 4">
    <name type="scientific">Orchesella dallaii</name>
    <dbReference type="NCBI Taxonomy" id="48710"/>
    <lineage>
        <taxon>Eukaryota</taxon>
        <taxon>Metazoa</taxon>
        <taxon>Ecdysozoa</taxon>
        <taxon>Arthropoda</taxon>
        <taxon>Hexapoda</taxon>
        <taxon>Collembola</taxon>
        <taxon>Entomobryomorpha</taxon>
        <taxon>Entomobryoidea</taxon>
        <taxon>Orchesellidae</taxon>
        <taxon>Orchesellinae</taxon>
        <taxon>Orchesella</taxon>
    </lineage>
</organism>
<protein>
    <recommendedName>
        <fullName evidence="2">UBC core domain-containing protein</fullName>
    </recommendedName>
</protein>
<dbReference type="SUPFAM" id="SSF54495">
    <property type="entry name" value="UBC-like"/>
    <property type="match status" value="1"/>
</dbReference>
<dbReference type="InterPro" id="IPR050113">
    <property type="entry name" value="Ub_conjugating_enzyme"/>
</dbReference>
<name>A0ABP1QKS9_9HEXA</name>
<keyword evidence="4" id="KW-1185">Reference proteome</keyword>
<evidence type="ECO:0000313" key="4">
    <source>
        <dbReference type="Proteomes" id="UP001642540"/>
    </source>
</evidence>
<feature type="compositionally biased region" description="Polar residues" evidence="1">
    <location>
        <begin position="237"/>
        <end position="247"/>
    </location>
</feature>
<feature type="domain" description="UBC core" evidence="2">
    <location>
        <begin position="70"/>
        <end position="116"/>
    </location>
</feature>
<dbReference type="PANTHER" id="PTHR24067">
    <property type="entry name" value="UBIQUITIN-CONJUGATING ENZYME E2"/>
    <property type="match status" value="1"/>
</dbReference>
<evidence type="ECO:0000256" key="1">
    <source>
        <dbReference type="SAM" id="MobiDB-lite"/>
    </source>
</evidence>
<dbReference type="Proteomes" id="UP001642540">
    <property type="component" value="Unassembled WGS sequence"/>
</dbReference>
<dbReference type="InterPro" id="IPR000608">
    <property type="entry name" value="UBC"/>
</dbReference>
<accession>A0ABP1QKS9</accession>
<dbReference type="InterPro" id="IPR016135">
    <property type="entry name" value="UBQ-conjugating_enzyme/RWD"/>
</dbReference>
<gene>
    <name evidence="3" type="ORF">ODALV1_LOCUS10465</name>
</gene>
<comment type="caution">
    <text evidence="3">The sequence shown here is derived from an EMBL/GenBank/DDBJ whole genome shotgun (WGS) entry which is preliminary data.</text>
</comment>
<dbReference type="SMART" id="SM00212">
    <property type="entry name" value="UBCc"/>
    <property type="match status" value="1"/>
</dbReference>
<dbReference type="Gene3D" id="3.10.110.10">
    <property type="entry name" value="Ubiquitin Conjugating Enzyme"/>
    <property type="match status" value="2"/>
</dbReference>
<evidence type="ECO:0000313" key="3">
    <source>
        <dbReference type="EMBL" id="CAL8100171.1"/>
    </source>
</evidence>